<keyword evidence="2" id="KW-0472">Membrane</keyword>
<keyword evidence="2" id="KW-1133">Transmembrane helix</keyword>
<dbReference type="GO" id="GO:0005739">
    <property type="term" value="C:mitochondrion"/>
    <property type="evidence" value="ECO:0007669"/>
    <property type="project" value="TreeGrafter"/>
</dbReference>
<dbReference type="PANTHER" id="PTHR11465">
    <property type="entry name" value="CATALASE"/>
    <property type="match status" value="1"/>
</dbReference>
<name>A0AAD6J030_DREDA</name>
<keyword evidence="5" id="KW-1185">Reference proteome</keyword>
<dbReference type="GO" id="GO:0042542">
    <property type="term" value="P:response to hydrogen peroxide"/>
    <property type="evidence" value="ECO:0007669"/>
    <property type="project" value="TreeGrafter"/>
</dbReference>
<feature type="transmembrane region" description="Helical" evidence="2">
    <location>
        <begin position="146"/>
        <end position="174"/>
    </location>
</feature>
<protein>
    <submittedName>
        <fullName evidence="4">Catalase</fullName>
    </submittedName>
</protein>
<sequence>MSLFQSIVSTFQSPTPTEINRSTSIRSKNGRRINITKKDISNPSNFMRLSSPDWKTTNIPDQGLRPLTLGTVHVDFNKRLPSPPTFGSEAESEIEVKESTWRKFMRLGIPLDLWARFIVVLGFCEAAMAGWGGMEIILSGRFTYGKIWSVITSILLVWSICFVGAAYCGFSILWGRWSSSLTALRVMRLVATFLMVLYGTASALWFWYGFQSATSTREMCVTTLIFWDGQTIPAPEPWVNRCLQTASSFEDLQMAWGYMNAFQEYFMTLLVLWAGDQERKLRRQRRWSRNSGLEYSETEPGRAFDKMSEVEMSARHFEKLQRYTPERNERFPVARREDDLEKQAVPLAGDDGMDIPNFPMPNRNTYKSRQPTVRTPSTIPEAMEDGLRVSAREDDLLRGNTAKMPLSGNDKTNETAATLVKTLQAAFGPHPGFRPNHSKGTLINGTFTPTPAATALSKAQHFQAGTTTPLVLRFSDATGLPLIPDNNPEASPRGLAIRFLLGGRKHTDIISHSVPFAPGRTGEDVLGLFQAVGATAQHTGGSSTPIEAFLGAHPEIIPFATAQKPTTESLVGLKYFAVNAFKFINADGKETFIRYRVLPTVGTKVLTDEEIKDKGPNFLFEELSARLKEGPVEMKLVAQIAEDGDITNDGTSAWPEERQVAELGTIKLEAEQDKAENDANQKYIIFDPIPRVDGVEASDDPLLDVRASMYLISGRERRAAPELKV</sequence>
<feature type="domain" description="Catalase core" evidence="3">
    <location>
        <begin position="411"/>
        <end position="724"/>
    </location>
</feature>
<evidence type="ECO:0000256" key="1">
    <source>
        <dbReference type="SAM" id="MobiDB-lite"/>
    </source>
</evidence>
<accession>A0AAD6J030</accession>
<dbReference type="CDD" id="cd08153">
    <property type="entry name" value="srpA_like"/>
    <property type="match status" value="1"/>
</dbReference>
<organism evidence="4 5">
    <name type="scientific">Drechslerella dactyloides</name>
    <name type="common">Nematode-trapping fungus</name>
    <name type="synonym">Arthrobotrys dactyloides</name>
    <dbReference type="NCBI Taxonomy" id="74499"/>
    <lineage>
        <taxon>Eukaryota</taxon>
        <taxon>Fungi</taxon>
        <taxon>Dikarya</taxon>
        <taxon>Ascomycota</taxon>
        <taxon>Pezizomycotina</taxon>
        <taxon>Orbiliomycetes</taxon>
        <taxon>Orbiliales</taxon>
        <taxon>Orbiliaceae</taxon>
        <taxon>Drechslerella</taxon>
    </lineage>
</organism>
<dbReference type="SUPFAM" id="SSF56634">
    <property type="entry name" value="Heme-dependent catalase-like"/>
    <property type="match status" value="1"/>
</dbReference>
<dbReference type="Proteomes" id="UP001221413">
    <property type="component" value="Unassembled WGS sequence"/>
</dbReference>
<dbReference type="InterPro" id="IPR020835">
    <property type="entry name" value="Catalase_sf"/>
</dbReference>
<evidence type="ECO:0000259" key="3">
    <source>
        <dbReference type="SMART" id="SM01060"/>
    </source>
</evidence>
<feature type="region of interest" description="Disordered" evidence="1">
    <location>
        <begin position="347"/>
        <end position="377"/>
    </location>
</feature>
<dbReference type="AlphaFoldDB" id="A0AAD6J030"/>
<dbReference type="Pfam" id="PF00199">
    <property type="entry name" value="Catalase"/>
    <property type="match status" value="1"/>
</dbReference>
<dbReference type="InterPro" id="IPR018028">
    <property type="entry name" value="Catalase"/>
</dbReference>
<dbReference type="EMBL" id="JAQGDS010000006">
    <property type="protein sequence ID" value="KAJ6259666.1"/>
    <property type="molecule type" value="Genomic_DNA"/>
</dbReference>
<proteinExistence type="predicted"/>
<dbReference type="PROSITE" id="PS51402">
    <property type="entry name" value="CATALASE_3"/>
    <property type="match status" value="1"/>
</dbReference>
<keyword evidence="2" id="KW-0812">Transmembrane</keyword>
<dbReference type="InterPro" id="IPR011614">
    <property type="entry name" value="Catalase_core"/>
</dbReference>
<dbReference type="Gene3D" id="2.40.180.10">
    <property type="entry name" value="Catalase core domain"/>
    <property type="match status" value="1"/>
</dbReference>
<evidence type="ECO:0000313" key="4">
    <source>
        <dbReference type="EMBL" id="KAJ6259666.1"/>
    </source>
</evidence>
<evidence type="ECO:0000313" key="5">
    <source>
        <dbReference type="Proteomes" id="UP001221413"/>
    </source>
</evidence>
<feature type="compositionally biased region" description="Polar residues" evidence="1">
    <location>
        <begin position="362"/>
        <end position="377"/>
    </location>
</feature>
<dbReference type="SMART" id="SM01060">
    <property type="entry name" value="Catalase"/>
    <property type="match status" value="1"/>
</dbReference>
<dbReference type="GO" id="GO:0042744">
    <property type="term" value="P:hydrogen peroxide catabolic process"/>
    <property type="evidence" value="ECO:0007669"/>
    <property type="project" value="TreeGrafter"/>
</dbReference>
<feature type="transmembrane region" description="Helical" evidence="2">
    <location>
        <begin position="113"/>
        <end position="134"/>
    </location>
</feature>
<dbReference type="GO" id="GO:0004096">
    <property type="term" value="F:catalase activity"/>
    <property type="evidence" value="ECO:0007669"/>
    <property type="project" value="InterPro"/>
</dbReference>
<dbReference type="GO" id="GO:0005777">
    <property type="term" value="C:peroxisome"/>
    <property type="evidence" value="ECO:0007669"/>
    <property type="project" value="TreeGrafter"/>
</dbReference>
<dbReference type="GO" id="GO:0020037">
    <property type="term" value="F:heme binding"/>
    <property type="evidence" value="ECO:0007669"/>
    <property type="project" value="InterPro"/>
</dbReference>
<reference evidence="4" key="1">
    <citation type="submission" date="2023-01" db="EMBL/GenBank/DDBJ databases">
        <title>The chitinases involved in constricting ring structure development in the nematode-trapping fungus Drechslerella dactyloides.</title>
        <authorList>
            <person name="Wang R."/>
            <person name="Zhang L."/>
            <person name="Tang P."/>
            <person name="Li S."/>
            <person name="Liang L."/>
        </authorList>
    </citation>
    <scope>NUCLEOTIDE SEQUENCE</scope>
    <source>
        <strain evidence="4">YMF1.00031</strain>
    </source>
</reference>
<dbReference type="Gene3D" id="1.20.1280.120">
    <property type="match status" value="1"/>
</dbReference>
<evidence type="ECO:0000256" key="2">
    <source>
        <dbReference type="SAM" id="Phobius"/>
    </source>
</evidence>
<dbReference type="PANTHER" id="PTHR11465:SF62">
    <property type="entry name" value="CATALASE T"/>
    <property type="match status" value="1"/>
</dbReference>
<comment type="caution">
    <text evidence="4">The sequence shown here is derived from an EMBL/GenBank/DDBJ whole genome shotgun (WGS) entry which is preliminary data.</text>
</comment>
<dbReference type="InterPro" id="IPR024168">
    <property type="entry name" value="Catalase_SrpA-type_pred"/>
</dbReference>
<feature type="transmembrane region" description="Helical" evidence="2">
    <location>
        <begin position="186"/>
        <end position="208"/>
    </location>
</feature>
<gene>
    <name evidence="4" type="ORF">Dda_5304</name>
</gene>